<keyword evidence="12" id="KW-1185">Reference proteome</keyword>
<evidence type="ECO:0000256" key="9">
    <source>
        <dbReference type="ARBA" id="ARBA00023136"/>
    </source>
</evidence>
<keyword evidence="8 10" id="KW-1133">Transmembrane helix</keyword>
<evidence type="ECO:0000256" key="2">
    <source>
        <dbReference type="ARBA" id="ARBA00007809"/>
    </source>
</evidence>
<feature type="transmembrane region" description="Helical" evidence="10">
    <location>
        <begin position="91"/>
        <end position="111"/>
    </location>
</feature>
<dbReference type="InterPro" id="IPR004316">
    <property type="entry name" value="SWEET_rpt"/>
</dbReference>
<evidence type="ECO:0000256" key="7">
    <source>
        <dbReference type="ARBA" id="ARBA00022737"/>
    </source>
</evidence>
<comment type="subcellular location">
    <subcellularLocation>
        <location evidence="1">Cell membrane</location>
        <topology evidence="1">Multi-pass membrane protein</topology>
    </subcellularLocation>
</comment>
<comment type="similarity">
    <text evidence="2">Belongs to the SWEET sugar transporter family.</text>
</comment>
<dbReference type="InterPro" id="IPR047664">
    <property type="entry name" value="SWEET"/>
</dbReference>
<accession>A0AAU9J3L8</accession>
<evidence type="ECO:0000313" key="11">
    <source>
        <dbReference type="EMBL" id="CAG9319945.1"/>
    </source>
</evidence>
<evidence type="ECO:0008006" key="13">
    <source>
        <dbReference type="Google" id="ProtNLM"/>
    </source>
</evidence>
<evidence type="ECO:0000256" key="6">
    <source>
        <dbReference type="ARBA" id="ARBA00022692"/>
    </source>
</evidence>
<keyword evidence="6 10" id="KW-0812">Transmembrane</keyword>
<evidence type="ECO:0000256" key="8">
    <source>
        <dbReference type="ARBA" id="ARBA00022989"/>
    </source>
</evidence>
<dbReference type="Gene3D" id="1.20.1280.290">
    <property type="match status" value="2"/>
</dbReference>
<dbReference type="EMBL" id="CAJZBQ010000024">
    <property type="protein sequence ID" value="CAG9319945.1"/>
    <property type="molecule type" value="Genomic_DNA"/>
</dbReference>
<keyword evidence="9 10" id="KW-0472">Membrane</keyword>
<dbReference type="PANTHER" id="PTHR10791:SF30">
    <property type="entry name" value="SUGAR TRANSPORTER SWEET1"/>
    <property type="match status" value="1"/>
</dbReference>
<dbReference type="GO" id="GO:0005886">
    <property type="term" value="C:plasma membrane"/>
    <property type="evidence" value="ECO:0007669"/>
    <property type="project" value="UniProtKB-SubCell"/>
</dbReference>
<evidence type="ECO:0000313" key="12">
    <source>
        <dbReference type="Proteomes" id="UP001162131"/>
    </source>
</evidence>
<evidence type="ECO:0000256" key="10">
    <source>
        <dbReference type="SAM" id="Phobius"/>
    </source>
</evidence>
<dbReference type="PANTHER" id="PTHR10791">
    <property type="entry name" value="RAG1-ACTIVATING PROTEIN 1"/>
    <property type="match status" value="1"/>
</dbReference>
<organism evidence="11 12">
    <name type="scientific">Blepharisma stoltei</name>
    <dbReference type="NCBI Taxonomy" id="1481888"/>
    <lineage>
        <taxon>Eukaryota</taxon>
        <taxon>Sar</taxon>
        <taxon>Alveolata</taxon>
        <taxon>Ciliophora</taxon>
        <taxon>Postciliodesmatophora</taxon>
        <taxon>Heterotrichea</taxon>
        <taxon>Heterotrichida</taxon>
        <taxon>Blepharismidae</taxon>
        <taxon>Blepharisma</taxon>
    </lineage>
</organism>
<evidence type="ECO:0000256" key="5">
    <source>
        <dbReference type="ARBA" id="ARBA00022597"/>
    </source>
</evidence>
<feature type="transmembrane region" description="Helical" evidence="10">
    <location>
        <begin position="6"/>
        <end position="27"/>
    </location>
</feature>
<proteinExistence type="inferred from homology"/>
<dbReference type="Proteomes" id="UP001162131">
    <property type="component" value="Unassembled WGS sequence"/>
</dbReference>
<evidence type="ECO:0000256" key="4">
    <source>
        <dbReference type="ARBA" id="ARBA00022475"/>
    </source>
</evidence>
<feature type="transmembrane region" description="Helical" evidence="10">
    <location>
        <begin position="148"/>
        <end position="170"/>
    </location>
</feature>
<gene>
    <name evidence="11" type="ORF">BSTOLATCC_MIC25188</name>
</gene>
<evidence type="ECO:0000256" key="1">
    <source>
        <dbReference type="ARBA" id="ARBA00004651"/>
    </source>
</evidence>
<keyword evidence="3" id="KW-0813">Transport</keyword>
<name>A0AAU9J3L8_9CILI</name>
<dbReference type="GO" id="GO:0051119">
    <property type="term" value="F:sugar transmembrane transporter activity"/>
    <property type="evidence" value="ECO:0007669"/>
    <property type="project" value="InterPro"/>
</dbReference>
<feature type="transmembrane region" description="Helical" evidence="10">
    <location>
        <begin position="117"/>
        <end position="136"/>
    </location>
</feature>
<protein>
    <recommendedName>
        <fullName evidence="13">Sugar transporter SWEET</fullName>
    </recommendedName>
</protein>
<reference evidence="11" key="1">
    <citation type="submission" date="2021-09" db="EMBL/GenBank/DDBJ databases">
        <authorList>
            <consortium name="AG Swart"/>
            <person name="Singh M."/>
            <person name="Singh A."/>
            <person name="Seah K."/>
            <person name="Emmerich C."/>
        </authorList>
    </citation>
    <scope>NUCLEOTIDE SEQUENCE</scope>
    <source>
        <strain evidence="11">ATCC30299</strain>
    </source>
</reference>
<dbReference type="Pfam" id="PF03083">
    <property type="entry name" value="MtN3_slv"/>
    <property type="match status" value="2"/>
</dbReference>
<comment type="caution">
    <text evidence="11">The sequence shown here is derived from an EMBL/GenBank/DDBJ whole genome shotgun (WGS) entry which is preliminary data.</text>
</comment>
<feature type="transmembrane region" description="Helical" evidence="10">
    <location>
        <begin position="39"/>
        <end position="60"/>
    </location>
</feature>
<keyword evidence="4" id="KW-1003">Cell membrane</keyword>
<evidence type="ECO:0000256" key="3">
    <source>
        <dbReference type="ARBA" id="ARBA00022448"/>
    </source>
</evidence>
<sequence>METMISLLGTVGSIISVSVSLSPASRMMKVQKTKKLDEVPYLFLLLNHLCSLSWATYGFIGGYGAIMINNGISTVIGHCFIGWYHQIKGDLASYMLVYTTAIFASALILISFIPIDIIGWICLISNFALYLGPLETSSKALAEKNPNYIDIFIIGICQVNSLIWMSYGILVQNNFIVAPCLFGAFLCAFQITIYVWANNWFPMPIYEKLSKLLANKK</sequence>
<dbReference type="AlphaFoldDB" id="A0AAU9J3L8"/>
<keyword evidence="5" id="KW-0762">Sugar transport</keyword>
<keyword evidence="7" id="KW-0677">Repeat</keyword>
<feature type="transmembrane region" description="Helical" evidence="10">
    <location>
        <begin position="66"/>
        <end position="84"/>
    </location>
</feature>
<feature type="transmembrane region" description="Helical" evidence="10">
    <location>
        <begin position="176"/>
        <end position="197"/>
    </location>
</feature>